<reference evidence="2" key="1">
    <citation type="submission" date="2010-05" db="EMBL/GenBank/DDBJ databases">
        <title>The Genome Sequence of Magnaporthe poae strain ATCC 64411.</title>
        <authorList>
            <consortium name="The Broad Institute Genome Sequencing Platform"/>
            <consortium name="Broad Institute Genome Sequencing Center for Infectious Disease"/>
            <person name="Ma L.-J."/>
            <person name="Dead R."/>
            <person name="Young S."/>
            <person name="Zeng Q."/>
            <person name="Koehrsen M."/>
            <person name="Alvarado L."/>
            <person name="Berlin A."/>
            <person name="Chapman S.B."/>
            <person name="Chen Z."/>
            <person name="Freedman E."/>
            <person name="Gellesch M."/>
            <person name="Goldberg J."/>
            <person name="Griggs A."/>
            <person name="Gujja S."/>
            <person name="Heilman E.R."/>
            <person name="Heiman D."/>
            <person name="Hepburn T."/>
            <person name="Howarth C."/>
            <person name="Jen D."/>
            <person name="Larson L."/>
            <person name="Mehta T."/>
            <person name="Neiman D."/>
            <person name="Pearson M."/>
            <person name="Roberts A."/>
            <person name="Saif S."/>
            <person name="Shea T."/>
            <person name="Shenoy N."/>
            <person name="Sisk P."/>
            <person name="Stolte C."/>
            <person name="Sykes S."/>
            <person name="Walk T."/>
            <person name="White J."/>
            <person name="Yandava C."/>
            <person name="Haas B."/>
            <person name="Nusbaum C."/>
            <person name="Birren B."/>
        </authorList>
    </citation>
    <scope>NUCLEOTIDE SEQUENCE</scope>
    <source>
        <strain evidence="2">ATCC 64411</strain>
    </source>
</reference>
<evidence type="ECO:0000313" key="3">
    <source>
        <dbReference type="EnsemblFungi" id="MAPG_09211T0"/>
    </source>
</evidence>
<dbReference type="VEuPathDB" id="FungiDB:MAPG_09211"/>
<dbReference type="EMBL" id="GL876974">
    <property type="protein sequence ID" value="KLU90247.1"/>
    <property type="molecule type" value="Genomic_DNA"/>
</dbReference>
<protein>
    <submittedName>
        <fullName evidence="2 3">Uncharacterized protein</fullName>
    </submittedName>
</protein>
<keyword evidence="4" id="KW-1185">Reference proteome</keyword>
<evidence type="ECO:0000313" key="4">
    <source>
        <dbReference type="Proteomes" id="UP000011715"/>
    </source>
</evidence>
<reference evidence="4" key="2">
    <citation type="submission" date="2010-05" db="EMBL/GenBank/DDBJ databases">
        <title>The genome sequence of Magnaporthe poae strain ATCC 64411.</title>
        <authorList>
            <person name="Ma L.-J."/>
            <person name="Dead R."/>
            <person name="Young S."/>
            <person name="Zeng Q."/>
            <person name="Koehrsen M."/>
            <person name="Alvarado L."/>
            <person name="Berlin A."/>
            <person name="Chapman S.B."/>
            <person name="Chen Z."/>
            <person name="Freedman E."/>
            <person name="Gellesch M."/>
            <person name="Goldberg J."/>
            <person name="Griggs A."/>
            <person name="Gujja S."/>
            <person name="Heilman E.R."/>
            <person name="Heiman D."/>
            <person name="Hepburn T."/>
            <person name="Howarth C."/>
            <person name="Jen D."/>
            <person name="Larson L."/>
            <person name="Mehta T."/>
            <person name="Neiman D."/>
            <person name="Pearson M."/>
            <person name="Roberts A."/>
            <person name="Saif S."/>
            <person name="Shea T."/>
            <person name="Shenoy N."/>
            <person name="Sisk P."/>
            <person name="Stolte C."/>
            <person name="Sykes S."/>
            <person name="Walk T."/>
            <person name="White J."/>
            <person name="Yandava C."/>
            <person name="Haas B."/>
            <person name="Nusbaum C."/>
            <person name="Birren B."/>
        </authorList>
    </citation>
    <scope>NUCLEOTIDE SEQUENCE [LARGE SCALE GENOMIC DNA]</scope>
    <source>
        <strain evidence="4">ATCC 64411 / 73-15</strain>
    </source>
</reference>
<reference evidence="3" key="5">
    <citation type="submission" date="2015-06" db="UniProtKB">
        <authorList>
            <consortium name="EnsemblFungi"/>
        </authorList>
    </citation>
    <scope>IDENTIFICATION</scope>
    <source>
        <strain evidence="3">ATCC 64411</strain>
    </source>
</reference>
<evidence type="ECO:0000313" key="2">
    <source>
        <dbReference type="EMBL" id="KLU90247.1"/>
    </source>
</evidence>
<evidence type="ECO:0000256" key="1">
    <source>
        <dbReference type="SAM" id="MobiDB-lite"/>
    </source>
</evidence>
<reference evidence="2" key="3">
    <citation type="submission" date="2011-03" db="EMBL/GenBank/DDBJ databases">
        <title>Annotation of Magnaporthe poae ATCC 64411.</title>
        <authorList>
            <person name="Ma L.-J."/>
            <person name="Dead R."/>
            <person name="Young S.K."/>
            <person name="Zeng Q."/>
            <person name="Gargeya S."/>
            <person name="Fitzgerald M."/>
            <person name="Haas B."/>
            <person name="Abouelleil A."/>
            <person name="Alvarado L."/>
            <person name="Arachchi H.M."/>
            <person name="Berlin A."/>
            <person name="Brown A."/>
            <person name="Chapman S.B."/>
            <person name="Chen Z."/>
            <person name="Dunbar C."/>
            <person name="Freedman E."/>
            <person name="Gearin G."/>
            <person name="Gellesch M."/>
            <person name="Goldberg J."/>
            <person name="Griggs A."/>
            <person name="Gujja S."/>
            <person name="Heiman D."/>
            <person name="Howarth C."/>
            <person name="Larson L."/>
            <person name="Lui A."/>
            <person name="MacDonald P.J.P."/>
            <person name="Mehta T."/>
            <person name="Montmayeur A."/>
            <person name="Murphy C."/>
            <person name="Neiman D."/>
            <person name="Pearson M."/>
            <person name="Priest M."/>
            <person name="Roberts A."/>
            <person name="Saif S."/>
            <person name="Shea T."/>
            <person name="Shenoy N."/>
            <person name="Sisk P."/>
            <person name="Stolte C."/>
            <person name="Sykes S."/>
            <person name="Yandava C."/>
            <person name="Wortman J."/>
            <person name="Nusbaum C."/>
            <person name="Birren B."/>
        </authorList>
    </citation>
    <scope>NUCLEOTIDE SEQUENCE</scope>
    <source>
        <strain evidence="2">ATCC 64411</strain>
    </source>
</reference>
<organism evidence="3 4">
    <name type="scientific">Magnaporthiopsis poae (strain ATCC 64411 / 73-15)</name>
    <name type="common">Kentucky bluegrass fungus</name>
    <name type="synonym">Magnaporthe poae</name>
    <dbReference type="NCBI Taxonomy" id="644358"/>
    <lineage>
        <taxon>Eukaryota</taxon>
        <taxon>Fungi</taxon>
        <taxon>Dikarya</taxon>
        <taxon>Ascomycota</taxon>
        <taxon>Pezizomycotina</taxon>
        <taxon>Sordariomycetes</taxon>
        <taxon>Sordariomycetidae</taxon>
        <taxon>Magnaporthales</taxon>
        <taxon>Magnaporthaceae</taxon>
        <taxon>Magnaporthiopsis</taxon>
    </lineage>
</organism>
<reference evidence="3" key="4">
    <citation type="journal article" date="2015" name="G3 (Bethesda)">
        <title>Genome sequences of three phytopathogenic species of the Magnaporthaceae family of fungi.</title>
        <authorList>
            <person name="Okagaki L.H."/>
            <person name="Nunes C.C."/>
            <person name="Sailsbery J."/>
            <person name="Clay B."/>
            <person name="Brown D."/>
            <person name="John T."/>
            <person name="Oh Y."/>
            <person name="Young N."/>
            <person name="Fitzgerald M."/>
            <person name="Haas B.J."/>
            <person name="Zeng Q."/>
            <person name="Young S."/>
            <person name="Adiconis X."/>
            <person name="Fan L."/>
            <person name="Levin J.Z."/>
            <person name="Mitchell T.K."/>
            <person name="Okubara P.A."/>
            <person name="Farman M.L."/>
            <person name="Kohn L.M."/>
            <person name="Birren B."/>
            <person name="Ma L.-J."/>
            <person name="Dean R.A."/>
        </authorList>
    </citation>
    <scope>NUCLEOTIDE SEQUENCE</scope>
    <source>
        <strain evidence="3">ATCC 64411 / 73-15</strain>
    </source>
</reference>
<gene>
    <name evidence="2" type="ORF">MAPG_09211</name>
</gene>
<dbReference type="AlphaFoldDB" id="A0A0C4E9D1"/>
<dbReference type="EMBL" id="ADBL01002254">
    <property type="status" value="NOT_ANNOTATED_CDS"/>
    <property type="molecule type" value="Genomic_DNA"/>
</dbReference>
<feature type="region of interest" description="Disordered" evidence="1">
    <location>
        <begin position="88"/>
        <end position="127"/>
    </location>
</feature>
<proteinExistence type="predicted"/>
<dbReference type="Proteomes" id="UP000011715">
    <property type="component" value="Unassembled WGS sequence"/>
</dbReference>
<sequence>MARFLLGNPPPSLQPLSLPCSTQEWQTRDMETIQTPTKMMSNGQLRRQDACVRGPVGEPRPSNLQTRVFAWPGQACRTRAGTSIHNYFDARDAEPTTRWMREKSRGSAPARTRSQRPQPIESQDRLA</sequence>
<accession>A0A0C4E9D1</accession>
<feature type="compositionally biased region" description="Basic and acidic residues" evidence="1">
    <location>
        <begin position="88"/>
        <end position="105"/>
    </location>
</feature>
<dbReference type="EnsemblFungi" id="MAPG_09211T0">
    <property type="protein sequence ID" value="MAPG_09211T0"/>
    <property type="gene ID" value="MAPG_09211"/>
</dbReference>
<name>A0A0C4E9D1_MAGP6</name>
<dbReference type="OrthoDB" id="10505995at2759"/>